<dbReference type="InterPro" id="IPR018228">
    <property type="entry name" value="DNase_TatD-rel_CS"/>
</dbReference>
<evidence type="ECO:0000313" key="5">
    <source>
        <dbReference type="Proteomes" id="UP000051236"/>
    </source>
</evidence>
<dbReference type="InterPro" id="IPR015991">
    <property type="entry name" value="TatD/YcfH-like"/>
</dbReference>
<dbReference type="Pfam" id="PF01026">
    <property type="entry name" value="TatD_DNase"/>
    <property type="match status" value="1"/>
</dbReference>
<keyword evidence="1 3" id="KW-0479">Metal-binding</keyword>
<dbReference type="PROSITE" id="PS01091">
    <property type="entry name" value="TATD_3"/>
    <property type="match status" value="1"/>
</dbReference>
<feature type="binding site" evidence="3">
    <location>
        <position position="206"/>
    </location>
    <ligand>
        <name>a divalent metal cation</name>
        <dbReference type="ChEBI" id="CHEBI:60240"/>
        <label>1</label>
    </ligand>
</feature>
<comment type="caution">
    <text evidence="4">The sequence shown here is derived from an EMBL/GenBank/DDBJ whole genome shotgun (WGS) entry which is preliminary data.</text>
</comment>
<dbReference type="PANTHER" id="PTHR46124:SF2">
    <property type="entry name" value="D-AMINOACYL-TRNA DEACYLASE"/>
    <property type="match status" value="1"/>
</dbReference>
<dbReference type="CDD" id="cd01310">
    <property type="entry name" value="TatD_DNAse"/>
    <property type="match status" value="1"/>
</dbReference>
<dbReference type="PATRIC" id="fig|1423734.3.peg.629"/>
<dbReference type="GO" id="GO:0046872">
    <property type="term" value="F:metal ion binding"/>
    <property type="evidence" value="ECO:0007669"/>
    <property type="project" value="UniProtKB-KW"/>
</dbReference>
<dbReference type="PROSITE" id="PS01137">
    <property type="entry name" value="TATD_1"/>
    <property type="match status" value="1"/>
</dbReference>
<evidence type="ECO:0000313" key="4">
    <source>
        <dbReference type="EMBL" id="KRM31562.1"/>
    </source>
</evidence>
<gene>
    <name evidence="4" type="ORF">FC83_GL000623</name>
</gene>
<dbReference type="Proteomes" id="UP000051236">
    <property type="component" value="Unassembled WGS sequence"/>
</dbReference>
<protein>
    <submittedName>
        <fullName evidence="4">Mg-dependent dnase, tatd family protein</fullName>
    </submittedName>
</protein>
<keyword evidence="5" id="KW-1185">Reference proteome</keyword>
<organism evidence="4 5">
    <name type="scientific">Agrilactobacillus composti DSM 18527 = JCM 14202</name>
    <dbReference type="NCBI Taxonomy" id="1423734"/>
    <lineage>
        <taxon>Bacteria</taxon>
        <taxon>Bacillati</taxon>
        <taxon>Bacillota</taxon>
        <taxon>Bacilli</taxon>
        <taxon>Lactobacillales</taxon>
        <taxon>Lactobacillaceae</taxon>
        <taxon>Agrilactobacillus</taxon>
    </lineage>
</organism>
<accession>X0QLB3</accession>
<feature type="binding site" evidence="3">
    <location>
        <position position="11"/>
    </location>
    <ligand>
        <name>a divalent metal cation</name>
        <dbReference type="ChEBI" id="CHEBI:60240"/>
        <label>1</label>
    </ligand>
</feature>
<sequence>MTMKIFDSHTHLNDPHYAGHEAEFVAHAKALHVVNMAIVGSDTDFNQGAIDLAQRFANLYAIVGWHPEFSKDFTPEAEAILMTQLHHPKVVALGEIGLDYHWNTSPQDVERQVFARQLEIANDLQKPVSIHTRDAFEDTYKILKASQIQHFGGIMHSFTGDETWANRFLDLGMYVSFSGMVTFKNAPEIQAAAKIIPDDRLLVETDAPYLTPVPYRGKPNEPGYTYYVVQKLAELRQTTPVHIAQVTYDNARKVFGLTDE</sequence>
<evidence type="ECO:0000256" key="1">
    <source>
        <dbReference type="ARBA" id="ARBA00022723"/>
    </source>
</evidence>
<dbReference type="GO" id="GO:0005829">
    <property type="term" value="C:cytosol"/>
    <property type="evidence" value="ECO:0007669"/>
    <property type="project" value="TreeGrafter"/>
</dbReference>
<dbReference type="AlphaFoldDB" id="X0QLB3"/>
<dbReference type="InterPro" id="IPR032466">
    <property type="entry name" value="Metal_Hydrolase"/>
</dbReference>
<dbReference type="FunFam" id="3.20.20.140:FF:000005">
    <property type="entry name" value="TatD family hydrolase"/>
    <property type="match status" value="1"/>
</dbReference>
<reference evidence="4 5" key="1">
    <citation type="journal article" date="2015" name="Genome Announc.">
        <title>Expanding the biotechnology potential of lactobacilli through comparative genomics of 213 strains and associated genera.</title>
        <authorList>
            <person name="Sun Z."/>
            <person name="Harris H.M."/>
            <person name="McCann A."/>
            <person name="Guo C."/>
            <person name="Argimon S."/>
            <person name="Zhang W."/>
            <person name="Yang X."/>
            <person name="Jeffery I.B."/>
            <person name="Cooney J.C."/>
            <person name="Kagawa T.F."/>
            <person name="Liu W."/>
            <person name="Song Y."/>
            <person name="Salvetti E."/>
            <person name="Wrobel A."/>
            <person name="Rasinkangas P."/>
            <person name="Parkhill J."/>
            <person name="Rea M.C."/>
            <person name="O'Sullivan O."/>
            <person name="Ritari J."/>
            <person name="Douillard F.P."/>
            <person name="Paul Ross R."/>
            <person name="Yang R."/>
            <person name="Briner A.E."/>
            <person name="Felis G.E."/>
            <person name="de Vos W.M."/>
            <person name="Barrangou R."/>
            <person name="Klaenhammer T.R."/>
            <person name="Caufield P.W."/>
            <person name="Cui Y."/>
            <person name="Zhang H."/>
            <person name="O'Toole P.W."/>
        </authorList>
    </citation>
    <scope>NUCLEOTIDE SEQUENCE [LARGE SCALE GENOMIC DNA]</scope>
    <source>
        <strain evidence="4 5">DSM 18527</strain>
    </source>
</reference>
<feature type="binding site" evidence="3">
    <location>
        <position position="9"/>
    </location>
    <ligand>
        <name>a divalent metal cation</name>
        <dbReference type="ChEBI" id="CHEBI:60240"/>
        <label>1</label>
    </ligand>
</feature>
<evidence type="ECO:0000256" key="2">
    <source>
        <dbReference type="ARBA" id="ARBA00022801"/>
    </source>
</evidence>
<dbReference type="NCBIfam" id="TIGR00010">
    <property type="entry name" value="YchF/TatD family DNA exonuclease"/>
    <property type="match status" value="1"/>
</dbReference>
<dbReference type="GO" id="GO:0016788">
    <property type="term" value="F:hydrolase activity, acting on ester bonds"/>
    <property type="evidence" value="ECO:0007669"/>
    <property type="project" value="InterPro"/>
</dbReference>
<dbReference type="PROSITE" id="PS01090">
    <property type="entry name" value="TATD_2"/>
    <property type="match status" value="1"/>
</dbReference>
<dbReference type="EMBL" id="AZGA01000077">
    <property type="protein sequence ID" value="KRM31562.1"/>
    <property type="molecule type" value="Genomic_DNA"/>
</dbReference>
<name>X0QLB3_9LACO</name>
<dbReference type="InterPro" id="IPR001130">
    <property type="entry name" value="TatD-like"/>
</dbReference>
<keyword evidence="2" id="KW-0378">Hydrolase</keyword>
<dbReference type="STRING" id="1423734.FC83_GL000623"/>
<dbReference type="PANTHER" id="PTHR46124">
    <property type="entry name" value="D-AMINOACYL-TRNA DEACYLASE"/>
    <property type="match status" value="1"/>
</dbReference>
<dbReference type="SUPFAM" id="SSF51556">
    <property type="entry name" value="Metallo-dependent hydrolases"/>
    <property type="match status" value="1"/>
</dbReference>
<feature type="binding site" evidence="3">
    <location>
        <position position="95"/>
    </location>
    <ligand>
        <name>a divalent metal cation</name>
        <dbReference type="ChEBI" id="CHEBI:60240"/>
        <label>1</label>
    </ligand>
</feature>
<feature type="binding site" evidence="3">
    <location>
        <position position="131"/>
    </location>
    <ligand>
        <name>a divalent metal cation</name>
        <dbReference type="ChEBI" id="CHEBI:60240"/>
        <label>2</label>
    </ligand>
</feature>
<dbReference type="GO" id="GO:0004536">
    <property type="term" value="F:DNA nuclease activity"/>
    <property type="evidence" value="ECO:0007669"/>
    <property type="project" value="InterPro"/>
</dbReference>
<dbReference type="Gene3D" id="3.20.20.140">
    <property type="entry name" value="Metal-dependent hydrolases"/>
    <property type="match status" value="1"/>
</dbReference>
<dbReference type="PIRSF" id="PIRSF005902">
    <property type="entry name" value="DNase_TatD"/>
    <property type="match status" value="1"/>
</dbReference>
<feature type="binding site" evidence="3">
    <location>
        <position position="156"/>
    </location>
    <ligand>
        <name>a divalent metal cation</name>
        <dbReference type="ChEBI" id="CHEBI:60240"/>
        <label>2</label>
    </ligand>
</feature>
<evidence type="ECO:0000256" key="3">
    <source>
        <dbReference type="PIRSR" id="PIRSR005902-1"/>
    </source>
</evidence>
<proteinExistence type="predicted"/>
<dbReference type="eggNOG" id="COG0084">
    <property type="taxonomic scope" value="Bacteria"/>
</dbReference>